<proteinExistence type="inferred from homology"/>
<dbReference type="InterPro" id="IPR023359">
    <property type="entry name" value="Dihydro_DH_chainA_dom2"/>
</dbReference>
<keyword evidence="4" id="KW-0285">Flavoprotein</keyword>
<dbReference type="KEGG" id="mpg:Theba_0937"/>
<comment type="similarity">
    <text evidence="3">Belongs to the dihydropyrimidine dehydrogenase family.</text>
</comment>
<dbReference type="PANTHER" id="PTHR48109:SF1">
    <property type="entry name" value="DIHYDROOROTATE DEHYDROGENASE (FUMARATE)"/>
    <property type="match status" value="1"/>
</dbReference>
<sequence length="359" mass="38836">MKLATEIAGIHLENPLMPASGPLTGDQRKMRAIEAMGVGAMVTKTISTVAAKVPRPCIIAERDFVINTELWSEFSPEKWLNEFLPDYRKESALPLIVSLGYSPEDLRKLVPRFAKFADAFELSTHYVADDPSLIRELISAVKAGTEKPVFLKFDPSVPDPAEMARVVQESGGDGIVAINSLGPVYPMDRRVNRSYLGSRDGFGWISGPVIRRLSLSSVRRIREGCTLPIIGVGGIVSADDVVDFLCAGASAVQMLSGALIRGKGIFKRILESLPSALEKRGFKSVEEAVGSAKDQKESFTVRNPVIDHDKCTRCGLCVEVCPYFALSLQEKVEVDSAECFGCGLCESICPVAAIGGVLV</sequence>
<dbReference type="Pfam" id="PF01180">
    <property type="entry name" value="DHO_dh"/>
    <property type="match status" value="1"/>
</dbReference>
<organism evidence="14 15">
    <name type="scientific">Mesotoga prima MesG1.Ag.4.2</name>
    <dbReference type="NCBI Taxonomy" id="660470"/>
    <lineage>
        <taxon>Bacteria</taxon>
        <taxon>Thermotogati</taxon>
        <taxon>Thermotogota</taxon>
        <taxon>Thermotogae</taxon>
        <taxon>Kosmotogales</taxon>
        <taxon>Kosmotogaceae</taxon>
        <taxon>Mesotoga</taxon>
    </lineage>
</organism>
<dbReference type="PROSITE" id="PS51379">
    <property type="entry name" value="4FE4S_FER_2"/>
    <property type="match status" value="2"/>
</dbReference>
<dbReference type="EMBL" id="CP003532">
    <property type="protein sequence ID" value="AFK06643.1"/>
    <property type="molecule type" value="Genomic_DNA"/>
</dbReference>
<evidence type="ECO:0000256" key="4">
    <source>
        <dbReference type="ARBA" id="ARBA00022630"/>
    </source>
</evidence>
<evidence type="ECO:0000256" key="10">
    <source>
        <dbReference type="ARBA" id="ARBA00023014"/>
    </source>
</evidence>
<dbReference type="RefSeq" id="WP_014730665.1">
    <property type="nucleotide sequence ID" value="NC_017934.1"/>
</dbReference>
<dbReference type="GeneID" id="87106769"/>
<feature type="domain" description="4Fe-4S ferredoxin-type" evidence="13">
    <location>
        <begin position="332"/>
        <end position="359"/>
    </location>
</feature>
<protein>
    <recommendedName>
        <fullName evidence="12">Dihydrothymine dehydrogenase</fullName>
    </recommendedName>
    <alternativeName>
        <fullName evidence="11">Dihydrouracil dehydrogenase</fullName>
    </alternativeName>
</protein>
<dbReference type="Proteomes" id="UP000002881">
    <property type="component" value="Chromosome"/>
</dbReference>
<dbReference type="Gene3D" id="3.30.70.20">
    <property type="match status" value="1"/>
</dbReference>
<evidence type="ECO:0000313" key="15">
    <source>
        <dbReference type="Proteomes" id="UP000002881"/>
    </source>
</evidence>
<dbReference type="GO" id="GO:0005737">
    <property type="term" value="C:cytoplasm"/>
    <property type="evidence" value="ECO:0007669"/>
    <property type="project" value="InterPro"/>
</dbReference>
<comment type="cofactor">
    <cofactor evidence="1">
        <name>FMN</name>
        <dbReference type="ChEBI" id="CHEBI:58210"/>
    </cofactor>
</comment>
<dbReference type="PROSITE" id="PS00912">
    <property type="entry name" value="DHODEHASE_2"/>
    <property type="match status" value="1"/>
</dbReference>
<accession>I2F3Z0</accession>
<dbReference type="GO" id="GO:0044205">
    <property type="term" value="P:'de novo' UMP biosynthetic process"/>
    <property type="evidence" value="ECO:0007669"/>
    <property type="project" value="UniProtKB-UniPathway"/>
</dbReference>
<evidence type="ECO:0000256" key="12">
    <source>
        <dbReference type="ARBA" id="ARBA00032722"/>
    </source>
</evidence>
<keyword evidence="6" id="KW-0479">Metal-binding</keyword>
<keyword evidence="9" id="KW-0408">Iron</keyword>
<keyword evidence="10" id="KW-0411">Iron-sulfur</keyword>
<dbReference type="GO" id="GO:0004152">
    <property type="term" value="F:dihydroorotate dehydrogenase activity"/>
    <property type="evidence" value="ECO:0007669"/>
    <property type="project" value="TreeGrafter"/>
</dbReference>
<gene>
    <name evidence="14" type="ORF">Theba_0937</name>
</gene>
<dbReference type="Gene3D" id="2.30.26.10">
    <property type="entry name" value="Dihydroorotate Dehydrogenase A, chain A, domain 2"/>
    <property type="match status" value="1"/>
</dbReference>
<dbReference type="GO" id="GO:0051536">
    <property type="term" value="F:iron-sulfur cluster binding"/>
    <property type="evidence" value="ECO:0007669"/>
    <property type="project" value="UniProtKB-KW"/>
</dbReference>
<evidence type="ECO:0000256" key="1">
    <source>
        <dbReference type="ARBA" id="ARBA00001917"/>
    </source>
</evidence>
<evidence type="ECO:0000256" key="3">
    <source>
        <dbReference type="ARBA" id="ARBA00010804"/>
    </source>
</evidence>
<evidence type="ECO:0000256" key="2">
    <source>
        <dbReference type="ARBA" id="ARBA00004725"/>
    </source>
</evidence>
<dbReference type="AlphaFoldDB" id="I2F3Z0"/>
<dbReference type="HOGENOM" id="CLU_042042_4_3_0"/>
<dbReference type="InterPro" id="IPR017896">
    <property type="entry name" value="4Fe4S_Fe-S-bd"/>
</dbReference>
<evidence type="ECO:0000313" key="14">
    <source>
        <dbReference type="EMBL" id="AFK06643.1"/>
    </source>
</evidence>
<evidence type="ECO:0000256" key="6">
    <source>
        <dbReference type="ARBA" id="ARBA00022723"/>
    </source>
</evidence>
<dbReference type="InterPro" id="IPR050074">
    <property type="entry name" value="DHO_dehydrogenase"/>
</dbReference>
<evidence type="ECO:0000256" key="7">
    <source>
        <dbReference type="ARBA" id="ARBA00022975"/>
    </source>
</evidence>
<dbReference type="InterPro" id="IPR001295">
    <property type="entry name" value="Dihydroorotate_DH_CS"/>
</dbReference>
<dbReference type="InterPro" id="IPR005720">
    <property type="entry name" value="Dihydroorotate_DH_cat"/>
</dbReference>
<dbReference type="InterPro" id="IPR017900">
    <property type="entry name" value="4Fe4S_Fe_S_CS"/>
</dbReference>
<reference evidence="14 15" key="1">
    <citation type="journal article" date="2012" name="Genome Biol. Evol.">
        <title>Genome Sequence of the Mesophilic Thermotogales Bacterium Mesotoga prima MesG1.Ag.4.2 Reveals the Largest Thermotogales Genome To Date.</title>
        <authorList>
            <person name="Zhaxybayeva O."/>
            <person name="Swithers K.S."/>
            <person name="Foght J."/>
            <person name="Green A.G."/>
            <person name="Bruce D."/>
            <person name="Detter C."/>
            <person name="Han S."/>
            <person name="Teshima H."/>
            <person name="Han J."/>
            <person name="Woyke T."/>
            <person name="Pitluck S."/>
            <person name="Nolan M."/>
            <person name="Ivanova N."/>
            <person name="Pati A."/>
            <person name="Land M.L."/>
            <person name="Dlutek M."/>
            <person name="Doolittle W.F."/>
            <person name="Noll K.M."/>
            <person name="Nesbo C.L."/>
        </authorList>
    </citation>
    <scope>NUCLEOTIDE SEQUENCE [LARGE SCALE GENOMIC DNA]</scope>
    <source>
        <strain evidence="15">mesG1.Ag.4.2</strain>
    </source>
</reference>
<keyword evidence="7" id="KW-0665">Pyrimidine biosynthesis</keyword>
<evidence type="ECO:0000256" key="9">
    <source>
        <dbReference type="ARBA" id="ARBA00023004"/>
    </source>
</evidence>
<dbReference type="Gene3D" id="3.20.20.70">
    <property type="entry name" value="Aldolase class I"/>
    <property type="match status" value="1"/>
</dbReference>
<keyword evidence="5" id="KW-0288">FMN</keyword>
<evidence type="ECO:0000256" key="8">
    <source>
        <dbReference type="ARBA" id="ARBA00023002"/>
    </source>
</evidence>
<dbReference type="eggNOG" id="COG0167">
    <property type="taxonomic scope" value="Bacteria"/>
</dbReference>
<dbReference type="PANTHER" id="PTHR48109">
    <property type="entry name" value="DIHYDROOROTATE DEHYDROGENASE (QUINONE), MITOCHONDRIAL-RELATED"/>
    <property type="match status" value="1"/>
</dbReference>
<evidence type="ECO:0000256" key="5">
    <source>
        <dbReference type="ARBA" id="ARBA00022643"/>
    </source>
</evidence>
<dbReference type="GO" id="GO:0046872">
    <property type="term" value="F:metal ion binding"/>
    <property type="evidence" value="ECO:0007669"/>
    <property type="project" value="UniProtKB-KW"/>
</dbReference>
<dbReference type="InterPro" id="IPR013785">
    <property type="entry name" value="Aldolase_TIM"/>
</dbReference>
<name>I2F3Z0_9BACT</name>
<keyword evidence="8" id="KW-0560">Oxidoreductase</keyword>
<dbReference type="GO" id="GO:0006207">
    <property type="term" value="P:'de novo' pyrimidine nucleobase biosynthetic process"/>
    <property type="evidence" value="ECO:0007669"/>
    <property type="project" value="InterPro"/>
</dbReference>
<feature type="domain" description="4Fe-4S ferredoxin-type" evidence="13">
    <location>
        <begin position="302"/>
        <end position="331"/>
    </location>
</feature>
<evidence type="ECO:0000256" key="11">
    <source>
        <dbReference type="ARBA" id="ARBA00030119"/>
    </source>
</evidence>
<evidence type="ECO:0000259" key="13">
    <source>
        <dbReference type="PROSITE" id="PS51379"/>
    </source>
</evidence>
<dbReference type="PROSITE" id="PS00198">
    <property type="entry name" value="4FE4S_FER_1"/>
    <property type="match status" value="2"/>
</dbReference>
<dbReference type="STRING" id="660470.Theba_0937"/>
<dbReference type="eggNOG" id="COG1145">
    <property type="taxonomic scope" value="Bacteria"/>
</dbReference>
<dbReference type="SUPFAM" id="SSF51395">
    <property type="entry name" value="FMN-linked oxidoreductases"/>
    <property type="match status" value="1"/>
</dbReference>
<comment type="pathway">
    <text evidence="2">Pyrimidine metabolism; UMP biosynthesis via de novo pathway.</text>
</comment>
<dbReference type="Pfam" id="PF12838">
    <property type="entry name" value="Fer4_7"/>
    <property type="match status" value="1"/>
</dbReference>
<keyword evidence="15" id="KW-1185">Reference proteome</keyword>
<dbReference type="SUPFAM" id="SSF54862">
    <property type="entry name" value="4Fe-4S ferredoxins"/>
    <property type="match status" value="1"/>
</dbReference>
<dbReference type="UniPathway" id="UPA00070"/>